<name>A0A1F5ENV8_9BACT</name>
<accession>A0A1F5ENV8</accession>
<evidence type="ECO:0000313" key="1">
    <source>
        <dbReference type="EMBL" id="OGD69087.1"/>
    </source>
</evidence>
<dbReference type="STRING" id="1797579.A2996_00200"/>
<gene>
    <name evidence="1" type="ORF">A2996_00200</name>
</gene>
<dbReference type="AlphaFoldDB" id="A0A1F5ENV8"/>
<proteinExistence type="predicted"/>
<protein>
    <submittedName>
        <fullName evidence="1">Uncharacterized protein</fullName>
    </submittedName>
</protein>
<dbReference type="Proteomes" id="UP000176865">
    <property type="component" value="Unassembled WGS sequence"/>
</dbReference>
<comment type="caution">
    <text evidence="1">The sequence shown here is derived from an EMBL/GenBank/DDBJ whole genome shotgun (WGS) entry which is preliminary data.</text>
</comment>
<reference evidence="1 2" key="1">
    <citation type="journal article" date="2016" name="Nat. Commun.">
        <title>Thousands of microbial genomes shed light on interconnected biogeochemical processes in an aquifer system.</title>
        <authorList>
            <person name="Anantharaman K."/>
            <person name="Brown C.T."/>
            <person name="Hug L.A."/>
            <person name="Sharon I."/>
            <person name="Castelle C.J."/>
            <person name="Probst A.J."/>
            <person name="Thomas B.C."/>
            <person name="Singh A."/>
            <person name="Wilkins M.J."/>
            <person name="Karaoz U."/>
            <person name="Brodie E.L."/>
            <person name="Williams K.H."/>
            <person name="Hubbard S.S."/>
            <person name="Banfield J.F."/>
        </authorList>
    </citation>
    <scope>NUCLEOTIDE SEQUENCE [LARGE SCALE GENOMIC DNA]</scope>
</reference>
<dbReference type="EMBL" id="MFAB01000008">
    <property type="protein sequence ID" value="OGD69087.1"/>
    <property type="molecule type" value="Genomic_DNA"/>
</dbReference>
<sequence>MENVRQTYQYTNDANDTNAIQITKKKSPYRAIFSFFPRRLCEPKVKQLACRQAGSRHYSYKLSAISLVCDIISIYSLPLEKAKLTLHLTNNFLYRSILLVNNLNQTYVKIL</sequence>
<organism evidence="1 2">
    <name type="scientific">Candidatus Campbellbacteria bacterium RIFCSPLOWO2_01_FULL_34_15</name>
    <dbReference type="NCBI Taxonomy" id="1797579"/>
    <lineage>
        <taxon>Bacteria</taxon>
        <taxon>Candidatus Campbelliibacteriota</taxon>
    </lineage>
</organism>
<evidence type="ECO:0000313" key="2">
    <source>
        <dbReference type="Proteomes" id="UP000176865"/>
    </source>
</evidence>